<keyword evidence="2" id="KW-1185">Reference proteome</keyword>
<dbReference type="Proteomes" id="UP000016160">
    <property type="component" value="Chromosome"/>
</dbReference>
<gene>
    <name evidence="1" type="ORF">BN863_28840</name>
</gene>
<dbReference type="STRING" id="1347342.BN863_28840"/>
<organism evidence="1 2">
    <name type="scientific">Formosa agariphila (strain DSM 15362 / KCTC 12365 / LMG 23005 / KMM 3901 / M-2Alg 35-1)</name>
    <dbReference type="NCBI Taxonomy" id="1347342"/>
    <lineage>
        <taxon>Bacteria</taxon>
        <taxon>Pseudomonadati</taxon>
        <taxon>Bacteroidota</taxon>
        <taxon>Flavobacteriia</taxon>
        <taxon>Flavobacteriales</taxon>
        <taxon>Flavobacteriaceae</taxon>
        <taxon>Formosa</taxon>
    </lineage>
</organism>
<evidence type="ECO:0000313" key="1">
    <source>
        <dbReference type="EMBL" id="CDF80596.1"/>
    </source>
</evidence>
<protein>
    <submittedName>
        <fullName evidence="1">Uncharacterized protein</fullName>
    </submittedName>
</protein>
<evidence type="ECO:0000313" key="2">
    <source>
        <dbReference type="Proteomes" id="UP000016160"/>
    </source>
</evidence>
<dbReference type="PATRIC" id="fig|1347342.6.peg.2903"/>
<reference evidence="1 2" key="1">
    <citation type="journal article" date="2013" name="Appl. Environ. Microbiol.">
        <title>The genome of the alga-associated marine flavobacterium Formosa agariphila KMM 3901T reveals a broad potential for degradation of algal polysaccharides.</title>
        <authorList>
            <person name="Mann A.J."/>
            <person name="Hahnke R.L."/>
            <person name="Huang S."/>
            <person name="Werner J."/>
            <person name="Xing P."/>
            <person name="Barbeyron T."/>
            <person name="Huettel B."/>
            <person name="Stueber K."/>
            <person name="Reinhardt R."/>
            <person name="Harder J."/>
            <person name="Gloeckner F.O."/>
            <person name="Amann R.I."/>
            <person name="Teeling H."/>
        </authorList>
    </citation>
    <scope>NUCLEOTIDE SEQUENCE [LARGE SCALE GENOMIC DNA]</scope>
    <source>
        <strain evidence="2">DSM 15362 / KCTC 12365 / LMG 23005 / KMM 3901</strain>
    </source>
</reference>
<sequence length="42" mass="4663">MTKTKYKSACCNAGTYKTIQAHKTQDKSLYICKQCGGVCKTE</sequence>
<dbReference type="HOGENOM" id="CLU_3251903_0_0_10"/>
<name>T2KQ64_FORAG</name>
<accession>T2KQ64</accession>
<proteinExistence type="predicted"/>
<dbReference type="EMBL" id="HG315671">
    <property type="protein sequence ID" value="CDF80596.1"/>
    <property type="molecule type" value="Genomic_DNA"/>
</dbReference>
<dbReference type="AlphaFoldDB" id="T2KQ64"/>